<accession>A0ABV5YIL6</accession>
<protein>
    <submittedName>
        <fullName evidence="6">Uncharacterized protein</fullName>
    </submittedName>
</protein>
<dbReference type="SUPFAM" id="SSF144083">
    <property type="entry name" value="Magnesium transport protein CorA, transmembrane region"/>
    <property type="match status" value="1"/>
</dbReference>
<gene>
    <name evidence="6" type="ORF">ACFFNX_22240</name>
</gene>
<evidence type="ECO:0000313" key="6">
    <source>
        <dbReference type="EMBL" id="MFB9834909.1"/>
    </source>
</evidence>
<dbReference type="Proteomes" id="UP001589627">
    <property type="component" value="Unassembled WGS sequence"/>
</dbReference>
<reference evidence="6 7" key="1">
    <citation type="submission" date="2024-09" db="EMBL/GenBank/DDBJ databases">
        <authorList>
            <person name="Sun Q."/>
            <person name="Mori K."/>
        </authorList>
    </citation>
    <scope>NUCLEOTIDE SEQUENCE [LARGE SCALE GENOMIC DNA]</scope>
    <source>
        <strain evidence="6 7">TBRC 0563</strain>
    </source>
</reference>
<dbReference type="InterPro" id="IPR045863">
    <property type="entry name" value="CorA_TM1_TM2"/>
</dbReference>
<comment type="caution">
    <text evidence="6">The sequence shown here is derived from an EMBL/GenBank/DDBJ whole genome shotgun (WGS) entry which is preliminary data.</text>
</comment>
<keyword evidence="7" id="KW-1185">Reference proteome</keyword>
<proteinExistence type="predicted"/>
<keyword evidence="4 5" id="KW-0472">Membrane</keyword>
<keyword evidence="2 5" id="KW-0812">Transmembrane</keyword>
<dbReference type="RefSeq" id="WP_378205408.1">
    <property type="nucleotide sequence ID" value="NZ_JBHLZP010000167.1"/>
</dbReference>
<feature type="transmembrane region" description="Helical" evidence="5">
    <location>
        <begin position="26"/>
        <end position="48"/>
    </location>
</feature>
<dbReference type="Gene3D" id="1.20.58.340">
    <property type="entry name" value="Magnesium transport protein CorA, transmembrane region"/>
    <property type="match status" value="1"/>
</dbReference>
<evidence type="ECO:0000313" key="7">
    <source>
        <dbReference type="Proteomes" id="UP001589627"/>
    </source>
</evidence>
<sequence length="54" mass="6039">MHYVEFDQFVGTVYGMNSGHRPERHWAAGHPFAPALMVLGSIVVYPALERLGLL</sequence>
<name>A0ABV5YIL6_9ACTN</name>
<evidence type="ECO:0000256" key="2">
    <source>
        <dbReference type="ARBA" id="ARBA00022692"/>
    </source>
</evidence>
<evidence type="ECO:0000256" key="3">
    <source>
        <dbReference type="ARBA" id="ARBA00022989"/>
    </source>
</evidence>
<evidence type="ECO:0000256" key="5">
    <source>
        <dbReference type="SAM" id="Phobius"/>
    </source>
</evidence>
<dbReference type="EMBL" id="JBHLZP010000167">
    <property type="protein sequence ID" value="MFB9834909.1"/>
    <property type="molecule type" value="Genomic_DNA"/>
</dbReference>
<comment type="subcellular location">
    <subcellularLocation>
        <location evidence="1">Membrane</location>
        <topology evidence="1">Multi-pass membrane protein</topology>
    </subcellularLocation>
</comment>
<keyword evidence="3 5" id="KW-1133">Transmembrane helix</keyword>
<evidence type="ECO:0000256" key="4">
    <source>
        <dbReference type="ARBA" id="ARBA00023136"/>
    </source>
</evidence>
<evidence type="ECO:0000256" key="1">
    <source>
        <dbReference type="ARBA" id="ARBA00004141"/>
    </source>
</evidence>
<organism evidence="6 7">
    <name type="scientific">Actinoallomurus acaciae</name>
    <dbReference type="NCBI Taxonomy" id="502577"/>
    <lineage>
        <taxon>Bacteria</taxon>
        <taxon>Bacillati</taxon>
        <taxon>Actinomycetota</taxon>
        <taxon>Actinomycetes</taxon>
        <taxon>Streptosporangiales</taxon>
        <taxon>Thermomonosporaceae</taxon>
        <taxon>Actinoallomurus</taxon>
    </lineage>
</organism>